<dbReference type="GO" id="GO:0045493">
    <property type="term" value="P:xylan catabolic process"/>
    <property type="evidence" value="ECO:0007669"/>
    <property type="project" value="UniProtKB-KW"/>
</dbReference>
<dbReference type="InterPro" id="IPR012171">
    <property type="entry name" value="Fatty_acid_desaturase"/>
</dbReference>
<protein>
    <submittedName>
        <fullName evidence="4">Beta-xylanase (EC)</fullName>
        <ecNumber evidence="4">3.2.1.8</ecNumber>
    </submittedName>
</protein>
<sequence length="585" mass="65813">MRDSGSTMSTAATPASASREAKPEVAQPYSEDDLPEFTPMPWKLREIRAAIPSRLFVRDTRRGLAWLGLDLLMAAVCWRAALHIDPTFRTRAAAHLLTPLGAAVARWACWTVYWWFQGLIFTGIWVIGHECGHGAFSASQYVCDLIGFTVHTLLWTPYFSWKISHHRHHCNHASMERDEVYVPKTRSDLGIPEERAHGHDHGHKIDYDEYFGDTPIYTLYMLVRQQLLAFPAYLLVNVSGQKRYPKWTNHFDPNSILFTKEQWGVVVMSNIGILAMVAIVRLACITWGAASVIKIYGIPWLCVTHWFIMITYLHHTDPELPHYRQPQWNFQRGAAATVDRDFLGWMGRFFLHDVAHYHVVHHFFPKMPFCQSPSFFFTFAFLPPPISSSHSSRSYPASGIPPPSDAHAGLGAIPPACPFSLIPGLRSAANHGEEATQYLQAFIGEHYHRSGKPIFKALWDNYNDCQFVEDTGDVLFYRDKKGQAVLRPAAEYRKSAGEGARGADPKKEEFEKETQIGKVAATKRAKANDQQSARSGPLKSESCADCNCMDQSSRCVDAGAELKTSHRPSSPELAVSPGGREQVLL</sequence>
<keyword evidence="4" id="KW-0119">Carbohydrate metabolism</keyword>
<evidence type="ECO:0000256" key="1">
    <source>
        <dbReference type="SAM" id="MobiDB-lite"/>
    </source>
</evidence>
<dbReference type="AlphaFoldDB" id="A0A5K1K1T8"/>
<dbReference type="GO" id="GO:0016491">
    <property type="term" value="F:oxidoreductase activity"/>
    <property type="evidence" value="ECO:0007669"/>
    <property type="project" value="InterPro"/>
</dbReference>
<feature type="region of interest" description="Disordered" evidence="1">
    <location>
        <begin position="560"/>
        <end position="585"/>
    </location>
</feature>
<dbReference type="InterPro" id="IPR005804">
    <property type="entry name" value="FA_desaturase_dom"/>
</dbReference>
<keyword evidence="2" id="KW-1133">Transmembrane helix</keyword>
<feature type="region of interest" description="Disordered" evidence="1">
    <location>
        <begin position="1"/>
        <end position="34"/>
    </location>
</feature>
<feature type="region of interest" description="Disordered" evidence="1">
    <location>
        <begin position="492"/>
        <end position="544"/>
    </location>
</feature>
<dbReference type="Pfam" id="PF00487">
    <property type="entry name" value="FA_desaturase"/>
    <property type="match status" value="1"/>
</dbReference>
<evidence type="ECO:0000256" key="2">
    <source>
        <dbReference type="SAM" id="Phobius"/>
    </source>
</evidence>
<accession>A0A5K1K1T8</accession>
<dbReference type="GO" id="GO:0031176">
    <property type="term" value="F:endo-1,4-beta-xylanase activity"/>
    <property type="evidence" value="ECO:0007669"/>
    <property type="project" value="UniProtKB-EC"/>
</dbReference>
<keyword evidence="2" id="KW-0472">Membrane</keyword>
<gene>
    <name evidence="4" type="primary">O59937</name>
</gene>
<dbReference type="GO" id="GO:0006629">
    <property type="term" value="P:lipid metabolic process"/>
    <property type="evidence" value="ECO:0007669"/>
    <property type="project" value="InterPro"/>
</dbReference>
<feature type="compositionally biased region" description="Basic and acidic residues" evidence="1">
    <location>
        <begin position="492"/>
        <end position="515"/>
    </location>
</feature>
<keyword evidence="4" id="KW-0378">Hydrolase</keyword>
<keyword evidence="4" id="KW-0624">Polysaccharide degradation</keyword>
<feature type="transmembrane region" description="Helical" evidence="2">
    <location>
        <begin position="263"/>
        <end position="289"/>
    </location>
</feature>
<name>A0A5K1K1T8_9APHY</name>
<keyword evidence="4" id="KW-0326">Glycosidase</keyword>
<feature type="compositionally biased region" description="Low complexity" evidence="1">
    <location>
        <begin position="1"/>
        <end position="18"/>
    </location>
</feature>
<proteinExistence type="predicted"/>
<feature type="transmembrane region" description="Helical" evidence="2">
    <location>
        <begin position="295"/>
        <end position="314"/>
    </location>
</feature>
<evidence type="ECO:0000259" key="3">
    <source>
        <dbReference type="Pfam" id="PF00487"/>
    </source>
</evidence>
<reference evidence="4" key="1">
    <citation type="submission" date="2019-10" db="EMBL/GenBank/DDBJ databases">
        <authorList>
            <person name="Nor Muhammad N."/>
        </authorList>
    </citation>
    <scope>NUCLEOTIDE SEQUENCE</scope>
</reference>
<evidence type="ECO:0000313" key="4">
    <source>
        <dbReference type="EMBL" id="VWO99493.1"/>
    </source>
</evidence>
<organism evidence="4">
    <name type="scientific">Ganoderma boninense</name>
    <dbReference type="NCBI Taxonomy" id="34458"/>
    <lineage>
        <taxon>Eukaryota</taxon>
        <taxon>Fungi</taxon>
        <taxon>Dikarya</taxon>
        <taxon>Basidiomycota</taxon>
        <taxon>Agaricomycotina</taxon>
        <taxon>Agaricomycetes</taxon>
        <taxon>Polyporales</taxon>
        <taxon>Polyporaceae</taxon>
        <taxon>Ganoderma</taxon>
    </lineage>
</organism>
<keyword evidence="2" id="KW-0812">Transmembrane</keyword>
<feature type="domain" description="Fatty acid desaturase" evidence="3">
    <location>
        <begin position="108"/>
        <end position="374"/>
    </location>
</feature>
<dbReference type="PANTHER" id="PTHR32100">
    <property type="entry name" value="OMEGA-6 FATTY ACID DESATURASE, CHLOROPLASTIC"/>
    <property type="match status" value="1"/>
</dbReference>
<keyword evidence="4" id="KW-0858">Xylan degradation</keyword>
<dbReference type="CDD" id="cd03507">
    <property type="entry name" value="Delta12-FADS-like"/>
    <property type="match status" value="1"/>
</dbReference>
<dbReference type="EMBL" id="LR727683">
    <property type="protein sequence ID" value="VWO99493.1"/>
    <property type="molecule type" value="Genomic_DNA"/>
</dbReference>
<dbReference type="EC" id="3.2.1.8" evidence="4"/>